<sequence length="145" mass="16154">MLTVVVLPACVVVAAVAWWWRVLTGAMYTGWFYIRSARGGLHLVAAGHIFYEDGGSHPRRVTWRCARSYQKAERCQVALCLRDGRLVYFRGNHNHPPTYNPSKHESRRFEVDPLGKYKIVVCAPPPPAPPAQAPAPPAPPPAMLL</sequence>
<reference evidence="5 6" key="1">
    <citation type="submission" date="2021-06" db="EMBL/GenBank/DDBJ databases">
        <title>A haploid diamondback moth (Plutella xylostella L.) genome assembly resolves 31 chromosomes and identifies a diamide resistance mutation.</title>
        <authorList>
            <person name="Ward C.M."/>
            <person name="Perry K.D."/>
            <person name="Baker G."/>
            <person name="Powis K."/>
            <person name="Heckel D.G."/>
            <person name="Baxter S.W."/>
        </authorList>
    </citation>
    <scope>NUCLEOTIDE SEQUENCE [LARGE SCALE GENOMIC DNA]</scope>
    <source>
        <strain evidence="5 6">LV</strain>
        <tissue evidence="5">Single pupa</tissue>
    </source>
</reference>
<gene>
    <name evidence="5" type="ORF">JYU34_004457</name>
</gene>
<dbReference type="EMBL" id="JAHIBW010000006">
    <property type="protein sequence ID" value="KAG7309941.1"/>
    <property type="molecule type" value="Genomic_DNA"/>
</dbReference>
<evidence type="ECO:0000256" key="3">
    <source>
        <dbReference type="ARBA" id="ARBA00022833"/>
    </source>
</evidence>
<organism evidence="5 6">
    <name type="scientific">Plutella xylostella</name>
    <name type="common">Diamondback moth</name>
    <name type="synonym">Plutella maculipennis</name>
    <dbReference type="NCBI Taxonomy" id="51655"/>
    <lineage>
        <taxon>Eukaryota</taxon>
        <taxon>Metazoa</taxon>
        <taxon>Ecdysozoa</taxon>
        <taxon>Arthropoda</taxon>
        <taxon>Hexapoda</taxon>
        <taxon>Insecta</taxon>
        <taxon>Pterygota</taxon>
        <taxon>Neoptera</taxon>
        <taxon>Endopterygota</taxon>
        <taxon>Lepidoptera</taxon>
        <taxon>Glossata</taxon>
        <taxon>Ditrysia</taxon>
        <taxon>Yponomeutoidea</taxon>
        <taxon>Plutellidae</taxon>
        <taxon>Plutella</taxon>
    </lineage>
</organism>
<dbReference type="Gene3D" id="2.20.25.240">
    <property type="match status" value="1"/>
</dbReference>
<evidence type="ECO:0000256" key="2">
    <source>
        <dbReference type="ARBA" id="ARBA00022771"/>
    </source>
</evidence>
<keyword evidence="1" id="KW-0479">Metal-binding</keyword>
<name>A0ABQ7QY31_PLUXY</name>
<feature type="domain" description="FLYWCH-type" evidence="4">
    <location>
        <begin position="33"/>
        <end position="95"/>
    </location>
</feature>
<keyword evidence="2" id="KW-0863">Zinc-finger</keyword>
<dbReference type="Pfam" id="PF04500">
    <property type="entry name" value="FLYWCH"/>
    <property type="match status" value="1"/>
</dbReference>
<keyword evidence="3" id="KW-0862">Zinc</keyword>
<accession>A0ABQ7QY31</accession>
<proteinExistence type="predicted"/>
<evidence type="ECO:0000313" key="6">
    <source>
        <dbReference type="Proteomes" id="UP000823941"/>
    </source>
</evidence>
<comment type="caution">
    <text evidence="5">The sequence shown here is derived from an EMBL/GenBank/DDBJ whole genome shotgun (WGS) entry which is preliminary data.</text>
</comment>
<evidence type="ECO:0000259" key="4">
    <source>
        <dbReference type="Pfam" id="PF04500"/>
    </source>
</evidence>
<protein>
    <recommendedName>
        <fullName evidence="4">FLYWCH-type domain-containing protein</fullName>
    </recommendedName>
</protein>
<evidence type="ECO:0000256" key="1">
    <source>
        <dbReference type="ARBA" id="ARBA00022723"/>
    </source>
</evidence>
<dbReference type="Proteomes" id="UP000823941">
    <property type="component" value="Chromosome 6"/>
</dbReference>
<dbReference type="InterPro" id="IPR007588">
    <property type="entry name" value="Znf_FLYWCH"/>
</dbReference>
<keyword evidence="6" id="KW-1185">Reference proteome</keyword>
<evidence type="ECO:0000313" key="5">
    <source>
        <dbReference type="EMBL" id="KAG7309941.1"/>
    </source>
</evidence>